<keyword evidence="9" id="KW-1185">Reference proteome</keyword>
<proteinExistence type="inferred from homology"/>
<evidence type="ECO:0000256" key="5">
    <source>
        <dbReference type="ARBA" id="ARBA00023200"/>
    </source>
</evidence>
<dbReference type="PANTHER" id="PTHR38107">
    <property type="match status" value="1"/>
</dbReference>
<dbReference type="PROSITE" id="PS51257">
    <property type="entry name" value="PROKAR_LIPOPROTEIN"/>
    <property type="match status" value="1"/>
</dbReference>
<dbReference type="InterPro" id="IPR002196">
    <property type="entry name" value="Glyco_hydro_24"/>
</dbReference>
<name>A0A9P6QAB2_9FUNG</name>
<dbReference type="InterPro" id="IPR034690">
    <property type="entry name" value="Endolysin_T4_type"/>
</dbReference>
<dbReference type="PANTHER" id="PTHR38107:SF3">
    <property type="entry name" value="LYSOZYME RRRD-RELATED"/>
    <property type="match status" value="1"/>
</dbReference>
<feature type="chain" id="PRO_5040514320" description="Lysozyme" evidence="7">
    <location>
        <begin position="20"/>
        <end position="184"/>
    </location>
</feature>
<keyword evidence="2" id="KW-0929">Antimicrobial</keyword>
<protein>
    <recommendedName>
        <fullName evidence="10">Lysozyme</fullName>
    </recommendedName>
</protein>
<dbReference type="AlphaFoldDB" id="A0A9P6QAB2"/>
<evidence type="ECO:0000256" key="7">
    <source>
        <dbReference type="SAM" id="SignalP"/>
    </source>
</evidence>
<dbReference type="InterPro" id="IPR033907">
    <property type="entry name" value="Endolysin_autolysin"/>
</dbReference>
<comment type="caution">
    <text evidence="8">The sequence shown here is derived from an EMBL/GenBank/DDBJ whole genome shotgun (WGS) entry which is preliminary data.</text>
</comment>
<keyword evidence="6" id="KW-0326">Glycosidase</keyword>
<evidence type="ECO:0008006" key="10">
    <source>
        <dbReference type="Google" id="ProtNLM"/>
    </source>
</evidence>
<dbReference type="Proteomes" id="UP000807716">
    <property type="component" value="Unassembled WGS sequence"/>
</dbReference>
<dbReference type="InterPro" id="IPR023347">
    <property type="entry name" value="Lysozyme_dom_sf"/>
</dbReference>
<evidence type="ECO:0000256" key="6">
    <source>
        <dbReference type="ARBA" id="ARBA00023295"/>
    </source>
</evidence>
<keyword evidence="7" id="KW-0732">Signal</keyword>
<dbReference type="EMBL" id="JAAAJB010000162">
    <property type="protein sequence ID" value="KAG0263392.1"/>
    <property type="molecule type" value="Genomic_DNA"/>
</dbReference>
<feature type="signal peptide" evidence="7">
    <location>
        <begin position="1"/>
        <end position="19"/>
    </location>
</feature>
<dbReference type="CDD" id="cd00737">
    <property type="entry name" value="lyz_endolysin_autolysin"/>
    <property type="match status" value="1"/>
</dbReference>
<dbReference type="HAMAP" id="MF_04110">
    <property type="entry name" value="ENDOLYSIN_T4"/>
    <property type="match status" value="1"/>
</dbReference>
<evidence type="ECO:0000313" key="8">
    <source>
        <dbReference type="EMBL" id="KAG0263392.1"/>
    </source>
</evidence>
<dbReference type="GO" id="GO:0016998">
    <property type="term" value="P:cell wall macromolecule catabolic process"/>
    <property type="evidence" value="ECO:0007669"/>
    <property type="project" value="InterPro"/>
</dbReference>
<evidence type="ECO:0000256" key="3">
    <source>
        <dbReference type="ARBA" id="ARBA00022638"/>
    </source>
</evidence>
<dbReference type="GO" id="GO:0009253">
    <property type="term" value="P:peptidoglycan catabolic process"/>
    <property type="evidence" value="ECO:0007669"/>
    <property type="project" value="InterPro"/>
</dbReference>
<dbReference type="GO" id="GO:0042742">
    <property type="term" value="P:defense response to bacterium"/>
    <property type="evidence" value="ECO:0007669"/>
    <property type="project" value="UniProtKB-KW"/>
</dbReference>
<reference evidence="8" key="1">
    <citation type="journal article" date="2020" name="Fungal Divers.">
        <title>Resolving the Mortierellaceae phylogeny through synthesis of multi-gene phylogenetics and phylogenomics.</title>
        <authorList>
            <person name="Vandepol N."/>
            <person name="Liber J."/>
            <person name="Desiro A."/>
            <person name="Na H."/>
            <person name="Kennedy M."/>
            <person name="Barry K."/>
            <person name="Grigoriev I.V."/>
            <person name="Miller A.N."/>
            <person name="O'Donnell K."/>
            <person name="Stajich J.E."/>
            <person name="Bonito G."/>
        </authorList>
    </citation>
    <scope>NUCLEOTIDE SEQUENCE</scope>
    <source>
        <strain evidence="8">BC1065</strain>
    </source>
</reference>
<dbReference type="GO" id="GO:0031640">
    <property type="term" value="P:killing of cells of another organism"/>
    <property type="evidence" value="ECO:0007669"/>
    <property type="project" value="UniProtKB-KW"/>
</dbReference>
<dbReference type="InterPro" id="IPR051018">
    <property type="entry name" value="Bacteriophage_GH24"/>
</dbReference>
<keyword evidence="4" id="KW-0378">Hydrolase</keyword>
<evidence type="ECO:0000313" key="9">
    <source>
        <dbReference type="Proteomes" id="UP000807716"/>
    </source>
</evidence>
<evidence type="ECO:0000256" key="1">
    <source>
        <dbReference type="ARBA" id="ARBA00000632"/>
    </source>
</evidence>
<dbReference type="Pfam" id="PF00959">
    <property type="entry name" value="Phage_lysozyme"/>
    <property type="match status" value="1"/>
</dbReference>
<keyword evidence="5" id="KW-1035">Host cytoplasm</keyword>
<dbReference type="InterPro" id="IPR023346">
    <property type="entry name" value="Lysozyme-like_dom_sf"/>
</dbReference>
<keyword evidence="3" id="KW-0081">Bacteriolytic enzyme</keyword>
<dbReference type="OrthoDB" id="5358886at2759"/>
<evidence type="ECO:0000256" key="2">
    <source>
        <dbReference type="ARBA" id="ARBA00022529"/>
    </source>
</evidence>
<dbReference type="GO" id="GO:0003796">
    <property type="term" value="F:lysozyme activity"/>
    <property type="evidence" value="ECO:0007669"/>
    <property type="project" value="UniProtKB-EC"/>
</dbReference>
<dbReference type="Gene3D" id="1.10.530.40">
    <property type="match status" value="1"/>
</dbReference>
<organism evidence="8 9">
    <name type="scientific">Actinomortierella ambigua</name>
    <dbReference type="NCBI Taxonomy" id="1343610"/>
    <lineage>
        <taxon>Eukaryota</taxon>
        <taxon>Fungi</taxon>
        <taxon>Fungi incertae sedis</taxon>
        <taxon>Mucoromycota</taxon>
        <taxon>Mortierellomycotina</taxon>
        <taxon>Mortierellomycetes</taxon>
        <taxon>Mortierellales</taxon>
        <taxon>Mortierellaceae</taxon>
        <taxon>Actinomortierella</taxon>
    </lineage>
</organism>
<accession>A0A9P6QAB2</accession>
<evidence type="ECO:0000256" key="4">
    <source>
        <dbReference type="ARBA" id="ARBA00022801"/>
    </source>
</evidence>
<gene>
    <name evidence="8" type="ORF">DFQ27_001785</name>
</gene>
<comment type="catalytic activity">
    <reaction evidence="1">
        <text>Hydrolysis of (1-&gt;4)-beta-linkages between N-acetylmuramic acid and N-acetyl-D-glucosamine residues in a peptidoglycan and between N-acetyl-D-glucosamine residues in chitodextrins.</text>
        <dbReference type="EC" id="3.2.1.17"/>
    </reaction>
</comment>
<dbReference type="SUPFAM" id="SSF53955">
    <property type="entry name" value="Lysozyme-like"/>
    <property type="match status" value="1"/>
</dbReference>
<sequence length="184" mass="20277">MKFTLALATLVATISVTMAAACTGVNDAGIEHIKHFEGFEPNVEDDPVGNPTVGYGHKCQKKKCAEVTYKFPLTEQTATQLLKDDLPTYTSCLEKALNDKVTLNKNQWAALTSWIFNLGCGKLEIADLIKRLNNGDDPNTVAAEELPRWNKAGGKVFKGLVRRREAEVKLFKTATKDKAYPKCS</sequence>